<evidence type="ECO:0000256" key="6">
    <source>
        <dbReference type="ARBA" id="ARBA00023049"/>
    </source>
</evidence>
<accession>A0A067D104</accession>
<dbReference type="GO" id="GO:0005739">
    <property type="term" value="C:mitochondrion"/>
    <property type="evidence" value="ECO:0007669"/>
    <property type="project" value="TreeGrafter"/>
</dbReference>
<organism evidence="12 13">
    <name type="scientific">Saprolegnia parasitica (strain CBS 223.65)</name>
    <dbReference type="NCBI Taxonomy" id="695850"/>
    <lineage>
        <taxon>Eukaryota</taxon>
        <taxon>Sar</taxon>
        <taxon>Stramenopiles</taxon>
        <taxon>Oomycota</taxon>
        <taxon>Saprolegniomycetes</taxon>
        <taxon>Saprolegniales</taxon>
        <taxon>Saprolegniaceae</taxon>
        <taxon>Saprolegnia</taxon>
    </lineage>
</organism>
<feature type="domain" description="Coenzyme PQQ synthesis protein F-like C-terminal lobe" evidence="11">
    <location>
        <begin position="762"/>
        <end position="860"/>
    </location>
</feature>
<evidence type="ECO:0000256" key="2">
    <source>
        <dbReference type="ARBA" id="ARBA00022670"/>
    </source>
</evidence>
<dbReference type="InterPro" id="IPR001431">
    <property type="entry name" value="Pept_M16_Zn_BS"/>
</dbReference>
<dbReference type="Pfam" id="PF16187">
    <property type="entry name" value="Peptidase_M16_M"/>
    <property type="match status" value="1"/>
</dbReference>
<evidence type="ECO:0000256" key="3">
    <source>
        <dbReference type="ARBA" id="ARBA00022723"/>
    </source>
</evidence>
<dbReference type="InterPro" id="IPR011249">
    <property type="entry name" value="Metalloenz_LuxS/M16"/>
</dbReference>
<dbReference type="OrthoDB" id="952271at2759"/>
<dbReference type="Pfam" id="PF00675">
    <property type="entry name" value="Peptidase_M16"/>
    <property type="match status" value="1"/>
</dbReference>
<keyword evidence="4" id="KW-0378">Hydrolase</keyword>
<gene>
    <name evidence="12" type="ORF">SPRG_02382</name>
</gene>
<feature type="domain" description="Peptidase M16 C-terminal" evidence="9">
    <location>
        <begin position="192"/>
        <end position="370"/>
    </location>
</feature>
<dbReference type="GO" id="GO:0004222">
    <property type="term" value="F:metalloendopeptidase activity"/>
    <property type="evidence" value="ECO:0007669"/>
    <property type="project" value="InterPro"/>
</dbReference>
<dbReference type="InterPro" id="IPR032632">
    <property type="entry name" value="Peptidase_M16_M"/>
</dbReference>
<evidence type="ECO:0000259" key="11">
    <source>
        <dbReference type="Pfam" id="PF22456"/>
    </source>
</evidence>
<dbReference type="GO" id="GO:0043171">
    <property type="term" value="P:peptide catabolic process"/>
    <property type="evidence" value="ECO:0007669"/>
    <property type="project" value="TreeGrafter"/>
</dbReference>
<evidence type="ECO:0000313" key="13">
    <source>
        <dbReference type="Proteomes" id="UP000030745"/>
    </source>
</evidence>
<dbReference type="MEROPS" id="M16.008"/>
<dbReference type="OMA" id="WIFDEMK"/>
<dbReference type="SUPFAM" id="SSF63411">
    <property type="entry name" value="LuxS/MPP-like metallohydrolase"/>
    <property type="match status" value="4"/>
</dbReference>
<evidence type="ECO:0000313" key="12">
    <source>
        <dbReference type="EMBL" id="KDO32682.1"/>
    </source>
</evidence>
<keyword evidence="6" id="KW-0482">Metalloprotease</keyword>
<reference evidence="12 13" key="1">
    <citation type="journal article" date="2013" name="PLoS Genet.">
        <title>Distinctive expansion of potential virulence genes in the genome of the oomycete fish pathogen Saprolegnia parasitica.</title>
        <authorList>
            <person name="Jiang R.H."/>
            <person name="de Bruijn I."/>
            <person name="Haas B.J."/>
            <person name="Belmonte R."/>
            <person name="Lobach L."/>
            <person name="Christie J."/>
            <person name="van den Ackerveken G."/>
            <person name="Bottin A."/>
            <person name="Bulone V."/>
            <person name="Diaz-Moreno S.M."/>
            <person name="Dumas B."/>
            <person name="Fan L."/>
            <person name="Gaulin E."/>
            <person name="Govers F."/>
            <person name="Grenville-Briggs L.J."/>
            <person name="Horner N.R."/>
            <person name="Levin J.Z."/>
            <person name="Mammella M."/>
            <person name="Meijer H.J."/>
            <person name="Morris P."/>
            <person name="Nusbaum C."/>
            <person name="Oome S."/>
            <person name="Phillips A.J."/>
            <person name="van Rooyen D."/>
            <person name="Rzeszutek E."/>
            <person name="Saraiva M."/>
            <person name="Secombes C.J."/>
            <person name="Seidl M.F."/>
            <person name="Snel B."/>
            <person name="Stassen J.H."/>
            <person name="Sykes S."/>
            <person name="Tripathy S."/>
            <person name="van den Berg H."/>
            <person name="Vega-Arreguin J.C."/>
            <person name="Wawra S."/>
            <person name="Young S.K."/>
            <person name="Zeng Q."/>
            <person name="Dieguez-Uribeondo J."/>
            <person name="Russ C."/>
            <person name="Tyler B.M."/>
            <person name="van West P."/>
        </authorList>
    </citation>
    <scope>NUCLEOTIDE SEQUENCE [LARGE SCALE GENOMIC DNA]</scope>
    <source>
        <strain evidence="12 13">CBS 223.65</strain>
    </source>
</reference>
<comment type="similarity">
    <text evidence="1 7">Belongs to the peptidase M16 family.</text>
</comment>
<dbReference type="FunFam" id="3.30.830.10:FF:000003">
    <property type="entry name" value="Insulin-degrading enzyme"/>
    <property type="match status" value="1"/>
</dbReference>
<dbReference type="InterPro" id="IPR007863">
    <property type="entry name" value="Peptidase_M16_C"/>
</dbReference>
<dbReference type="PANTHER" id="PTHR43690:SF18">
    <property type="entry name" value="INSULIN-DEGRADING ENZYME-RELATED"/>
    <property type="match status" value="1"/>
</dbReference>
<evidence type="ECO:0000259" key="10">
    <source>
        <dbReference type="Pfam" id="PF16187"/>
    </source>
</evidence>
<keyword evidence="3" id="KW-0479">Metal-binding</keyword>
<dbReference type="InterPro" id="IPR054734">
    <property type="entry name" value="PqqF-like_C_4"/>
</dbReference>
<dbReference type="EMBL" id="KK583194">
    <property type="protein sequence ID" value="KDO32682.1"/>
    <property type="molecule type" value="Genomic_DNA"/>
</dbReference>
<evidence type="ECO:0000256" key="7">
    <source>
        <dbReference type="RuleBase" id="RU004447"/>
    </source>
</evidence>
<dbReference type="STRING" id="695850.A0A067D104"/>
<dbReference type="Pfam" id="PF05193">
    <property type="entry name" value="Peptidase_M16_C"/>
    <property type="match status" value="1"/>
</dbReference>
<sequence>MESSVKSQGGIDVSAADERDYRHIELPNGLCALLVSDNDAEKSAAAMDVRVGHQSDPDDLLGLAHFLEHMLFMGTEKYPDENSYSQYLSSHGGSSNAYTSGTDTNYYFDVRPAYFHEALDRFAQFFISPLFTPGATEREMNAVNSENNKNLQNDAWRLDQVVKHTSNPKHPYHKFGTGNLVTLGTRAKEDVRAELMAFHATYYSARIMKLAVVAKEDLDTLESWVRALFSPIADTGTKVFKYDGVPFETPQLQRRLRVMPVKDLRTIEVAWPLPPMRHAYLEKPTSILSHLLGHEGPGSLLSYLKGQKWVNELSAGLMKDHDDWSLFCVEVEATDAGIAHTDDIVFAIYQYLALLTSSPIERWVFDEAKNIALMNFRFRSKETPMHYATSLATKMQTFPVQHIVAGSYLLYDFNPTKVHDVLRLLSPARMRLTVVSKTFANSTPLVEPWYESHYSNDALDPALVRRWSAPTPNAAFVLPHPNAFIPKNFELVSTPTQSPTPVLLRDDALGRLWVKTDTTFLKPKLNICMTLQSPMIYVSPTTAVLTDMFVRAVKDKLTEITYDAELAGMRYSMSFSSKALELYGGGYSDKLPALLTAIVQTMTSIVIDDETFTRIYDKTKRSYDNFEREDPYKHALYFSTCVLEATKWTVAEKAAAIAHVTTDDLRHHATTLFRQAYVESYFHGNVDAASAVVWLDAILAPMHARPLVSAQRQKIRAVQLSRGHDVVFAVPELNPESVNSGVHTMFQLGLESTRLRALNEVFAQLAKEPCFNQLRTIEQLGYIVFSSTHRAHGVEYYRLIVQSDVAPPAYVEASIDAFLLSMRAAILNLSATEFEKNLNAVVDTLLEKPKTASEECSRFWEEISAETYSFSRRVDVAAAVKTLIVADVVAFLDECILGEFRVKFSVHMLGKHHVVELPAVTTTPPFAATDLTATVASFVLDQSLTPGRRTHVIHDINRFKHNLPLFPERPSAHVCVHAISEP</sequence>
<dbReference type="InterPro" id="IPR011765">
    <property type="entry name" value="Pept_M16_N"/>
</dbReference>
<evidence type="ECO:0000256" key="1">
    <source>
        <dbReference type="ARBA" id="ARBA00007261"/>
    </source>
</evidence>
<feature type="domain" description="Peptidase M16 middle/third" evidence="10">
    <location>
        <begin position="376"/>
        <end position="656"/>
    </location>
</feature>
<name>A0A067D104_SAPPC</name>
<proteinExistence type="inferred from homology"/>
<evidence type="ECO:0000256" key="5">
    <source>
        <dbReference type="ARBA" id="ARBA00022833"/>
    </source>
</evidence>
<dbReference type="RefSeq" id="XP_012196348.1">
    <property type="nucleotide sequence ID" value="XM_012340958.1"/>
</dbReference>
<dbReference type="GO" id="GO:0005829">
    <property type="term" value="C:cytosol"/>
    <property type="evidence" value="ECO:0007669"/>
    <property type="project" value="TreeGrafter"/>
</dbReference>
<dbReference type="VEuPathDB" id="FungiDB:SPRG_02382"/>
<dbReference type="FunFam" id="3.30.830.10:FF:000004">
    <property type="entry name" value="Putative insulin-degrading enzyme"/>
    <property type="match status" value="1"/>
</dbReference>
<dbReference type="Proteomes" id="UP000030745">
    <property type="component" value="Unassembled WGS sequence"/>
</dbReference>
<dbReference type="PROSITE" id="PS00143">
    <property type="entry name" value="INSULINASE"/>
    <property type="match status" value="1"/>
</dbReference>
<dbReference type="GeneID" id="24124937"/>
<dbReference type="GO" id="GO:0046872">
    <property type="term" value="F:metal ion binding"/>
    <property type="evidence" value="ECO:0007669"/>
    <property type="project" value="UniProtKB-KW"/>
</dbReference>
<keyword evidence="2" id="KW-0645">Protease</keyword>
<dbReference type="GO" id="GO:0051603">
    <property type="term" value="P:proteolysis involved in protein catabolic process"/>
    <property type="evidence" value="ECO:0007669"/>
    <property type="project" value="TreeGrafter"/>
</dbReference>
<dbReference type="InterPro" id="IPR050626">
    <property type="entry name" value="Peptidase_M16"/>
</dbReference>
<dbReference type="AlphaFoldDB" id="A0A067D104"/>
<dbReference type="KEGG" id="spar:SPRG_02382"/>
<keyword evidence="13" id="KW-1185">Reference proteome</keyword>
<protein>
    <submittedName>
        <fullName evidence="12">Uncharacterized protein</fullName>
    </submittedName>
</protein>
<evidence type="ECO:0000259" key="8">
    <source>
        <dbReference type="Pfam" id="PF00675"/>
    </source>
</evidence>
<keyword evidence="5" id="KW-0862">Zinc</keyword>
<dbReference type="FunFam" id="3.30.830.10:FF:000005">
    <property type="entry name" value="nardilysin isoform X1"/>
    <property type="match status" value="1"/>
</dbReference>
<dbReference type="Pfam" id="PF22456">
    <property type="entry name" value="PqqF-like_C_4"/>
    <property type="match status" value="1"/>
</dbReference>
<dbReference type="PANTHER" id="PTHR43690">
    <property type="entry name" value="NARDILYSIN"/>
    <property type="match status" value="1"/>
</dbReference>
<evidence type="ECO:0000256" key="4">
    <source>
        <dbReference type="ARBA" id="ARBA00022801"/>
    </source>
</evidence>
<feature type="domain" description="Peptidase M16 N-terminal" evidence="8">
    <location>
        <begin position="34"/>
        <end position="169"/>
    </location>
</feature>
<dbReference type="Gene3D" id="3.30.830.10">
    <property type="entry name" value="Metalloenzyme, LuxS/M16 peptidase-like"/>
    <property type="match status" value="4"/>
</dbReference>
<evidence type="ECO:0000259" key="9">
    <source>
        <dbReference type="Pfam" id="PF05193"/>
    </source>
</evidence>